<dbReference type="Gene3D" id="3.30.390.130">
    <property type="match status" value="1"/>
</dbReference>
<dbReference type="GO" id="GO:0005737">
    <property type="term" value="C:cytoplasm"/>
    <property type="evidence" value="ECO:0007669"/>
    <property type="project" value="UniProtKB-SubCell"/>
</dbReference>
<comment type="pathway">
    <text evidence="2 5">Protein modification; protein ubiquitination.</text>
</comment>
<sequence>MVALPLQWDEEESQDDRITRRTSAIEGSAAVKEKFDSKSLEQVKKTGDRLDTRLSTSTTRRVGISSRSVKFAKASTEKVCSSLVDVPPSIDQKGSEERLKRSNSYSSLHGRNMSDQPSGIFEHEIFMEDWLWYYITEFHRADIDNWCAKTIVTEEKYRKRIVLKIKSSNINRLRCATENISLLYNEKLNIITKAFFRYSILGAEGPNDKEIEDWCNVFHSCSDELCIRLEEDSLLVVYPKVIEKKLLEEYDCFLAEKNPNPANFSLMKYAHSPSVTVNVAQKNKAEQSNQSVPENEDVEGSGDFSFESYINECIQQPETNNKQKTSLVKGDTLIEAEATPSLVSSLHHNPEPLLQQEADDSLKDSDTLKSKSYDSDYDYEQNIDYFGNLSEEIEQESEPDQTVCDQCRSACCVCGNSSALNVTVMYESLNRSLPGYEQDTCIMIKYEVSDGVQRAEDPQPGKPYRGNTFEAYLPKNTEGRELLALYEKALNQNLTFKIKSTEEGEVVTWHLIPHKTCPDEGESKNGYPDSEYIKNTLALIKTLGIK</sequence>
<dbReference type="GO" id="GO:0008270">
    <property type="term" value="F:zinc ion binding"/>
    <property type="evidence" value="ECO:0007669"/>
    <property type="project" value="UniProtKB-KW"/>
</dbReference>
<dbReference type="GO" id="GO:0016567">
    <property type="term" value="P:protein ubiquitination"/>
    <property type="evidence" value="ECO:0007669"/>
    <property type="project" value="UniProtKB-UniRule"/>
</dbReference>
<feature type="region of interest" description="Disordered" evidence="6">
    <location>
        <begin position="1"/>
        <end position="24"/>
    </location>
</feature>
<dbReference type="AlphaFoldDB" id="A0AAV3AMW0"/>
<comment type="subcellular location">
    <subcellularLocation>
        <location evidence="5">Cytoplasm</location>
    </subcellularLocation>
</comment>
<organism evidence="8 9">
    <name type="scientific">Pyxicephalus adspersus</name>
    <name type="common">African bullfrog</name>
    <dbReference type="NCBI Taxonomy" id="30357"/>
    <lineage>
        <taxon>Eukaryota</taxon>
        <taxon>Metazoa</taxon>
        <taxon>Chordata</taxon>
        <taxon>Craniata</taxon>
        <taxon>Vertebrata</taxon>
        <taxon>Euteleostomi</taxon>
        <taxon>Amphibia</taxon>
        <taxon>Batrachia</taxon>
        <taxon>Anura</taxon>
        <taxon>Neobatrachia</taxon>
        <taxon>Ranoidea</taxon>
        <taxon>Pyxicephalidae</taxon>
        <taxon>Pyxicephalinae</taxon>
        <taxon>Pyxicephalus</taxon>
    </lineage>
</organism>
<dbReference type="InterPro" id="IPR039396">
    <property type="entry name" value="Deltex_C"/>
</dbReference>
<dbReference type="EMBL" id="DYDO01000003">
    <property type="protein sequence ID" value="DBA27957.1"/>
    <property type="molecule type" value="Genomic_DNA"/>
</dbReference>
<evidence type="ECO:0000256" key="2">
    <source>
        <dbReference type="ARBA" id="ARBA00004906"/>
    </source>
</evidence>
<accession>A0AAV3AMW0</accession>
<keyword evidence="3 5" id="KW-0808">Transferase</keyword>
<keyword evidence="9" id="KW-1185">Reference proteome</keyword>
<feature type="region of interest" description="Disordered" evidence="6">
    <location>
        <begin position="91"/>
        <end position="111"/>
    </location>
</feature>
<keyword evidence="4 5" id="KW-0479">Metal-binding</keyword>
<dbReference type="InterPro" id="IPR039399">
    <property type="entry name" value="Deltex_C_sf"/>
</dbReference>
<feature type="compositionally biased region" description="Polar residues" evidence="6">
    <location>
        <begin position="102"/>
        <end position="111"/>
    </location>
</feature>
<evidence type="ECO:0000313" key="9">
    <source>
        <dbReference type="Proteomes" id="UP001181693"/>
    </source>
</evidence>
<protein>
    <recommendedName>
        <fullName evidence="5">E3 ubiquitin-protein ligase</fullName>
        <ecNumber evidence="5">2.3.2.27</ecNumber>
    </recommendedName>
</protein>
<keyword evidence="5" id="KW-0963">Cytoplasm</keyword>
<dbReference type="Proteomes" id="UP001181693">
    <property type="component" value="Unassembled WGS sequence"/>
</dbReference>
<evidence type="ECO:0000256" key="1">
    <source>
        <dbReference type="ARBA" id="ARBA00000900"/>
    </source>
</evidence>
<gene>
    <name evidence="8" type="ORF">GDO54_008393</name>
</gene>
<keyword evidence="5" id="KW-0863">Zinc-finger</keyword>
<dbReference type="Pfam" id="PF18102">
    <property type="entry name" value="DTC"/>
    <property type="match status" value="1"/>
</dbReference>
<dbReference type="InterPro" id="IPR039398">
    <property type="entry name" value="Deltex_fam"/>
</dbReference>
<reference evidence="8" key="1">
    <citation type="thesis" date="2020" institute="ProQuest LLC" country="789 East Eisenhower Parkway, Ann Arbor, MI, USA">
        <title>Comparative Genomics and Chromosome Evolution.</title>
        <authorList>
            <person name="Mudd A.B."/>
        </authorList>
    </citation>
    <scope>NUCLEOTIDE SEQUENCE</scope>
    <source>
        <strain evidence="8">1538</strain>
        <tissue evidence="8">Blood</tissue>
    </source>
</reference>
<proteinExistence type="inferred from homology"/>
<evidence type="ECO:0000313" key="8">
    <source>
        <dbReference type="EMBL" id="DBA27957.1"/>
    </source>
</evidence>
<keyword evidence="5" id="KW-0862">Zinc</keyword>
<name>A0AAV3AMW0_PYXAD</name>
<evidence type="ECO:0000256" key="5">
    <source>
        <dbReference type="RuleBase" id="RU367105"/>
    </source>
</evidence>
<feature type="region of interest" description="Disordered" evidence="6">
    <location>
        <begin position="282"/>
        <end position="301"/>
    </location>
</feature>
<comment type="caution">
    <text evidence="8">The sequence shown here is derived from an EMBL/GenBank/DDBJ whole genome shotgun (WGS) entry which is preliminary data.</text>
</comment>
<feature type="compositionally biased region" description="Polar residues" evidence="6">
    <location>
        <begin position="282"/>
        <end position="293"/>
    </location>
</feature>
<evidence type="ECO:0000256" key="3">
    <source>
        <dbReference type="ARBA" id="ARBA00022679"/>
    </source>
</evidence>
<dbReference type="GO" id="GO:0007219">
    <property type="term" value="P:Notch signaling pathway"/>
    <property type="evidence" value="ECO:0007669"/>
    <property type="project" value="InterPro"/>
</dbReference>
<comment type="catalytic activity">
    <reaction evidence="1 5">
        <text>S-ubiquitinyl-[E2 ubiquitin-conjugating enzyme]-L-cysteine + [acceptor protein]-L-lysine = [E2 ubiquitin-conjugating enzyme]-L-cysteine + N(6)-ubiquitinyl-[acceptor protein]-L-lysine.</text>
        <dbReference type="EC" id="2.3.2.27"/>
    </reaction>
</comment>
<evidence type="ECO:0000256" key="6">
    <source>
        <dbReference type="SAM" id="MobiDB-lite"/>
    </source>
</evidence>
<dbReference type="EC" id="2.3.2.27" evidence="5"/>
<dbReference type="GO" id="GO:0061630">
    <property type="term" value="F:ubiquitin protein ligase activity"/>
    <property type="evidence" value="ECO:0007669"/>
    <property type="project" value="UniProtKB-UniRule"/>
</dbReference>
<comment type="similarity">
    <text evidence="5">Belongs to the Deltex family.</text>
</comment>
<dbReference type="PANTHER" id="PTHR12622">
    <property type="entry name" value="DELTEX-RELATED"/>
    <property type="match status" value="1"/>
</dbReference>
<evidence type="ECO:0000256" key="4">
    <source>
        <dbReference type="ARBA" id="ARBA00022723"/>
    </source>
</evidence>
<feature type="domain" description="Deltex C-terminal" evidence="7">
    <location>
        <begin position="424"/>
        <end position="545"/>
    </location>
</feature>
<evidence type="ECO:0000259" key="7">
    <source>
        <dbReference type="Pfam" id="PF18102"/>
    </source>
</evidence>